<dbReference type="EMBL" id="CP012036">
    <property type="protein sequence ID" value="ALF52745.1"/>
    <property type="molecule type" value="Genomic_DNA"/>
</dbReference>
<dbReference type="InterPro" id="IPR000390">
    <property type="entry name" value="Small_drug/metabolite_transptr"/>
</dbReference>
<keyword evidence="5 8" id="KW-1133">Transmembrane helix</keyword>
<name>A0A0M4T0Y6_9NOSO</name>
<feature type="transmembrane region" description="Helical" evidence="8">
    <location>
        <begin position="59"/>
        <end position="80"/>
    </location>
</feature>
<organism evidence="9 10">
    <name type="scientific">Nostoc piscinale CENA21</name>
    <dbReference type="NCBI Taxonomy" id="224013"/>
    <lineage>
        <taxon>Bacteria</taxon>
        <taxon>Bacillati</taxon>
        <taxon>Cyanobacteriota</taxon>
        <taxon>Cyanophyceae</taxon>
        <taxon>Nostocales</taxon>
        <taxon>Nostocaceae</taxon>
        <taxon>Nostoc</taxon>
    </lineage>
</organism>
<dbReference type="AlphaFoldDB" id="A0A0M4T0Y6"/>
<evidence type="ECO:0000256" key="3">
    <source>
        <dbReference type="ARBA" id="ARBA00022475"/>
    </source>
</evidence>
<proteinExistence type="inferred from homology"/>
<dbReference type="KEGG" id="npz:ACX27_07575"/>
<dbReference type="FunFam" id="1.10.3730.20:FF:000001">
    <property type="entry name" value="Quaternary ammonium compound resistance transporter SugE"/>
    <property type="match status" value="1"/>
</dbReference>
<protein>
    <submittedName>
        <fullName evidence="9">Membrane protein</fullName>
    </submittedName>
</protein>
<keyword evidence="10" id="KW-1185">Reference proteome</keyword>
<dbReference type="Proteomes" id="UP000062645">
    <property type="component" value="Chromosome"/>
</dbReference>
<reference evidence="10" key="1">
    <citation type="submission" date="2015-07" db="EMBL/GenBank/DDBJ databases">
        <title>Genome Of Nitrogen-Fixing Cyanobacterium Nostoc piscinale CENA21 From Solimoes/Amazon River Floodplain Sediments And Comparative Genomics To Uncover Biosynthetic Natural Products Potential.</title>
        <authorList>
            <person name="Leao T.F."/>
            <person name="Leao P.N."/>
            <person name="Guimaraes P.I."/>
            <person name="de Melo A.G.C."/>
            <person name="Ramos R.T.J."/>
            <person name="Silva A."/>
            <person name="Fiore M.F."/>
            <person name="Schneider M.P.C."/>
        </authorList>
    </citation>
    <scope>NUCLEOTIDE SEQUENCE [LARGE SCALE GENOMIC DNA]</scope>
    <source>
        <strain evidence="10">CENA21</strain>
    </source>
</reference>
<keyword evidence="3" id="KW-1003">Cell membrane</keyword>
<dbReference type="GO" id="GO:0005886">
    <property type="term" value="C:plasma membrane"/>
    <property type="evidence" value="ECO:0007669"/>
    <property type="project" value="UniProtKB-SubCell"/>
</dbReference>
<gene>
    <name evidence="9" type="ORF">ACX27_07575</name>
</gene>
<dbReference type="GO" id="GO:0022857">
    <property type="term" value="F:transmembrane transporter activity"/>
    <property type="evidence" value="ECO:0007669"/>
    <property type="project" value="InterPro"/>
</dbReference>
<keyword evidence="4 7" id="KW-0812">Transmembrane</keyword>
<dbReference type="InterPro" id="IPR037185">
    <property type="entry name" value="EmrE-like"/>
</dbReference>
<evidence type="ECO:0000256" key="5">
    <source>
        <dbReference type="ARBA" id="ARBA00022989"/>
    </source>
</evidence>
<evidence type="ECO:0000313" key="9">
    <source>
        <dbReference type="EMBL" id="ALF52745.1"/>
    </source>
</evidence>
<evidence type="ECO:0000256" key="7">
    <source>
        <dbReference type="RuleBase" id="RU003942"/>
    </source>
</evidence>
<keyword evidence="2" id="KW-0813">Transport</keyword>
<dbReference type="RefSeq" id="WP_062290456.1">
    <property type="nucleotide sequence ID" value="NZ_CP012036.1"/>
</dbReference>
<dbReference type="PANTHER" id="PTHR30561">
    <property type="entry name" value="SMR FAMILY PROTON-DEPENDENT DRUG EFFLUX TRANSPORTER SUGE"/>
    <property type="match status" value="1"/>
</dbReference>
<reference evidence="9 10" key="2">
    <citation type="journal article" date="2016" name="Genome Announc.">
        <title>Draft Genome Sequence of the N2-Fixing Cyanobacterium Nostoc piscinale CENA21, Isolated from the Brazilian Amazon Floodplain.</title>
        <authorList>
            <person name="Leao T."/>
            <person name="Guimaraes P.I."/>
            <person name="de Melo A.G."/>
            <person name="Ramos R.T."/>
            <person name="Leao P.N."/>
            <person name="Silva A."/>
            <person name="Fiore M.F."/>
            <person name="Schneider M.P."/>
        </authorList>
    </citation>
    <scope>NUCLEOTIDE SEQUENCE [LARGE SCALE GENOMIC DNA]</scope>
    <source>
        <strain evidence="9 10">CENA21</strain>
    </source>
</reference>
<dbReference type="PATRIC" id="fig|224013.5.peg.1838"/>
<evidence type="ECO:0000256" key="2">
    <source>
        <dbReference type="ARBA" id="ARBA00022448"/>
    </source>
</evidence>
<dbReference type="OrthoDB" id="21828at2"/>
<evidence type="ECO:0000256" key="4">
    <source>
        <dbReference type="ARBA" id="ARBA00022692"/>
    </source>
</evidence>
<evidence type="ECO:0000313" key="10">
    <source>
        <dbReference type="Proteomes" id="UP000062645"/>
    </source>
</evidence>
<dbReference type="Pfam" id="PF00893">
    <property type="entry name" value="Multi_Drug_Res"/>
    <property type="match status" value="1"/>
</dbReference>
<dbReference type="PANTHER" id="PTHR30561:SF1">
    <property type="entry name" value="MULTIDRUG TRANSPORTER EMRE"/>
    <property type="match status" value="1"/>
</dbReference>
<evidence type="ECO:0000256" key="6">
    <source>
        <dbReference type="ARBA" id="ARBA00023136"/>
    </source>
</evidence>
<dbReference type="SUPFAM" id="SSF103481">
    <property type="entry name" value="Multidrug resistance efflux transporter EmrE"/>
    <property type="match status" value="1"/>
</dbReference>
<keyword evidence="6 8" id="KW-0472">Membrane</keyword>
<comment type="subcellular location">
    <subcellularLocation>
        <location evidence="1 7">Cell membrane</location>
        <topology evidence="1 7">Multi-pass membrane protein</topology>
    </subcellularLocation>
</comment>
<sequence>MISSWICLITAILFEVAGTTSMKLSEGFTRTIPSVLIFVCYGICFSFLTLALKKIEVSIAYSVWSGLGTTVIATIGVIWFRESMSLVKFISIALIIVGVIGVNSAK</sequence>
<feature type="transmembrane region" description="Helical" evidence="8">
    <location>
        <begin position="34"/>
        <end position="52"/>
    </location>
</feature>
<evidence type="ECO:0000256" key="8">
    <source>
        <dbReference type="SAM" id="Phobius"/>
    </source>
</evidence>
<dbReference type="InterPro" id="IPR045324">
    <property type="entry name" value="Small_multidrug_res"/>
</dbReference>
<comment type="similarity">
    <text evidence="7">Belongs to the drug/metabolite transporter (DMT) superfamily. Small multidrug resistance (SMR) (TC 2.A.7.1) family.</text>
</comment>
<accession>A0A0M4T0Y6</accession>
<dbReference type="STRING" id="224013.ACX27_07575"/>
<evidence type="ECO:0000256" key="1">
    <source>
        <dbReference type="ARBA" id="ARBA00004651"/>
    </source>
</evidence>
<dbReference type="Gene3D" id="1.10.3730.20">
    <property type="match status" value="1"/>
</dbReference>
<feature type="transmembrane region" description="Helical" evidence="8">
    <location>
        <begin position="86"/>
        <end position="105"/>
    </location>
</feature>